<dbReference type="GO" id="GO:0003677">
    <property type="term" value="F:DNA binding"/>
    <property type="evidence" value="ECO:0007669"/>
    <property type="project" value="UniProtKB-KW"/>
</dbReference>
<evidence type="ECO:0000259" key="10">
    <source>
        <dbReference type="PROSITE" id="PS51517"/>
    </source>
</evidence>
<feature type="DNA-binding region" description="NDT80" evidence="7">
    <location>
        <begin position="523"/>
        <end position="805"/>
    </location>
</feature>
<gene>
    <name evidence="12" type="ORF">niasHT_032313</name>
</gene>
<evidence type="ECO:0000256" key="1">
    <source>
        <dbReference type="ARBA" id="ARBA00004167"/>
    </source>
</evidence>
<dbReference type="GO" id="GO:0016020">
    <property type="term" value="C:membrane"/>
    <property type="evidence" value="ECO:0007669"/>
    <property type="project" value="UniProtKB-SubCell"/>
</dbReference>
<evidence type="ECO:0000259" key="11">
    <source>
        <dbReference type="PROSITE" id="PS51688"/>
    </source>
</evidence>
<evidence type="ECO:0000256" key="5">
    <source>
        <dbReference type="ARBA" id="ARBA00023125"/>
    </source>
</evidence>
<evidence type="ECO:0008006" key="14">
    <source>
        <dbReference type="Google" id="ProtNLM"/>
    </source>
</evidence>
<feature type="region of interest" description="Disordered" evidence="8">
    <location>
        <begin position="1449"/>
        <end position="1488"/>
    </location>
</feature>
<organism evidence="12 13">
    <name type="scientific">Heterodera trifolii</name>
    <dbReference type="NCBI Taxonomy" id="157864"/>
    <lineage>
        <taxon>Eukaryota</taxon>
        <taxon>Metazoa</taxon>
        <taxon>Ecdysozoa</taxon>
        <taxon>Nematoda</taxon>
        <taxon>Chromadorea</taxon>
        <taxon>Rhabditida</taxon>
        <taxon>Tylenchina</taxon>
        <taxon>Tylenchomorpha</taxon>
        <taxon>Tylenchoidea</taxon>
        <taxon>Heteroderidae</taxon>
        <taxon>Heteroderinae</taxon>
        <taxon>Heterodera</taxon>
    </lineage>
</organism>
<keyword evidence="3 9" id="KW-0812">Transmembrane</keyword>
<dbReference type="InterPro" id="IPR026932">
    <property type="entry name" value="MYRF_ICA"/>
</dbReference>
<sequence>MDQNNGKNNRKSGAIDEQQHQRHRLDYCNSMPGTSAAAAATTEEATVVSLLDDAYEYVKAQEESGFGDPLIGNDDNFDIFQYIGAGDTPESGSPAAFGAATACNNNNNNSSHLIYQQQHQHPHQLLNAAASELVQALHAPPTGGVGAVHQQHQQQLQQHHHNHQHHNQQQNQQQMLKGGGAQHQNGLHQQQHHHIQQQQQHHLQQQQAMMLDNVGLMMYSNNNCAGPEPAAAAGRIRGVIESRGGAAGQTRLLPDSPPITDASGGASSISPGSSGGASSSPFSPDQYRYMHPPEMNGGAAAGEVLLIQQHPRGDMLLLNHHHHHITNNNNNGQMGGHQIMGSGVGGLHRASSGMSICGGNAVGGGCAEGDGQATGAECLHSPNSEFLSPYPPSQSTPGSHHSAQQISPPALPHPPKGAGLSYLLQSQSANAFVASMDNLYTAASADEMANGNEATAMVAQHQHSQQHFANGNNNHSSHGLKRRRMSSSAATPGSRDSSVPLGNSTNLPNIKSEVGSCAGGGTSSAHKSPQQHHQQTNCTANAGMGSAADQQHQQQQRMLLLQTQQQQTPQPQSHHQSFDDLDENINSQRTIKFEPYLREQWNVLYDFNRRPLQPMPIAVVADKGFNYSASDNCFVNQKKNHFQITVNIAIDLNSASASSANSSTNGQQQINPFTPHYVCVNGELLEILDNEFFLAFCGVKSEMQSTEISIKQSQADRKPINHDPESFKLDGTRPSVRQTVARLHFGETTMNNHRKNGKPNPEQKFFLLVVKLLAKTQHGTVLIQAFHSDRVIVRASNPGQFEQPDQDLNWRQGQHGSLAFPGQVCIGAGGDKPIENASLTVYGNIATTGNITRPSDRRVKEGIAEVSTAEAMARVAQMRLVEFAYKPDIAQRWGLTEQDRHRVGVIAQELAEVLPEAVKDNGEFLTVDDTRVFYDTVAAAQELYRLTGNLGSKLDQVEKISQKLARYAQKRRQLGSMASGLSDLSTFFGTKSLLDGAGIGGAAAGDKQSCVSYSRTSLASAVTTMPTTTHYDNDDIVQEKAKEQHIGSGKSRRPSSSDRYHHRCRSYSSASAYCNRSHYGGAGGGDGPCTVVDSPLCNSKFTQGTIVTLVIIMALCLVTMCTLYVMDWYNRTYVFPVRLIDSYNGLPPHHHHHPSSPSSPDSAAADHGRQPHQQQIEPGKMVKPFVEWKLPDRPQNVPPLTVFCGGAGTVMASLSSLIPVPLVGHGTCPHYCCGQNSKVAATSKENFGEKLSKSVDEWVALASKVAENVVPPAPQLLLTQEQHNGIGQLNTLANGAKFEVLNMNFTIDARYCFNESCDARNGYFNLFVPVSEHFPTIPLQIRISTDDSTLFVDDCGGLNGFQYKPCQQFGNKQLQLEDDSERSQPPETNRVTENIFELSAASFLQSAYRFRIGHSANLCERDERQRGRAFDEFNLFFYRTCALKATATATEAENSAETRSRTRTVAAETAKDGAAQPNGGGGGVAGTV</sequence>
<dbReference type="Pfam" id="PF13887">
    <property type="entry name" value="MYRF_ICA"/>
    <property type="match status" value="1"/>
</dbReference>
<dbReference type="PANTHER" id="PTHR13029:SF18">
    <property type="entry name" value="MYELIN REGULATORY FACTOR HOMOLOG 1"/>
    <property type="match status" value="1"/>
</dbReference>
<comment type="similarity">
    <text evidence="2">Belongs to the MRF family.</text>
</comment>
<dbReference type="EMBL" id="JBICBT010001381">
    <property type="protein sequence ID" value="KAL3070523.1"/>
    <property type="molecule type" value="Genomic_DNA"/>
</dbReference>
<dbReference type="GO" id="GO:0003700">
    <property type="term" value="F:DNA-binding transcription factor activity"/>
    <property type="evidence" value="ECO:0007669"/>
    <property type="project" value="UniProtKB-UniRule"/>
</dbReference>
<evidence type="ECO:0000256" key="4">
    <source>
        <dbReference type="ARBA" id="ARBA00022989"/>
    </source>
</evidence>
<feature type="compositionally biased region" description="Basic and acidic residues" evidence="8">
    <location>
        <begin position="714"/>
        <end position="731"/>
    </location>
</feature>
<feature type="compositionally biased region" description="Low complexity" evidence="8">
    <location>
        <begin position="262"/>
        <end position="284"/>
    </location>
</feature>
<protein>
    <recommendedName>
        <fullName evidence="14">Myelin regulatory factor</fullName>
    </recommendedName>
</protein>
<feature type="region of interest" description="Disordered" evidence="8">
    <location>
        <begin position="1"/>
        <end position="20"/>
    </location>
</feature>
<evidence type="ECO:0000256" key="9">
    <source>
        <dbReference type="SAM" id="Phobius"/>
    </source>
</evidence>
<dbReference type="SUPFAM" id="SSF49417">
    <property type="entry name" value="p53-like transcription factors"/>
    <property type="match status" value="1"/>
</dbReference>
<comment type="caution">
    <text evidence="12">The sequence shown here is derived from an EMBL/GenBank/DDBJ whole genome shotgun (WGS) entry which is preliminary data.</text>
</comment>
<feature type="compositionally biased region" description="Polar residues" evidence="8">
    <location>
        <begin position="395"/>
        <end position="407"/>
    </location>
</feature>
<dbReference type="Pfam" id="PF05224">
    <property type="entry name" value="NDT80_PhoG"/>
    <property type="match status" value="1"/>
</dbReference>
<feature type="region of interest" description="Disordered" evidence="8">
    <location>
        <begin position="377"/>
        <end position="419"/>
    </location>
</feature>
<feature type="compositionally biased region" description="Polar residues" evidence="8">
    <location>
        <begin position="523"/>
        <end position="540"/>
    </location>
</feature>
<keyword evidence="4 9" id="KW-1133">Transmembrane helix</keyword>
<feature type="region of interest" description="Disordered" evidence="8">
    <location>
        <begin position="151"/>
        <end position="205"/>
    </location>
</feature>
<feature type="region of interest" description="Disordered" evidence="8">
    <location>
        <begin position="458"/>
        <end position="556"/>
    </location>
</feature>
<proteinExistence type="inferred from homology"/>
<name>A0ABD2I303_9BILA</name>
<dbReference type="InterPro" id="IPR051577">
    <property type="entry name" value="MRF-like"/>
</dbReference>
<feature type="region of interest" description="Disordered" evidence="8">
    <location>
        <begin position="1148"/>
        <end position="1178"/>
    </location>
</feature>
<evidence type="ECO:0000256" key="8">
    <source>
        <dbReference type="SAM" id="MobiDB-lite"/>
    </source>
</evidence>
<feature type="region of interest" description="Disordered" evidence="8">
    <location>
        <begin position="711"/>
        <end position="731"/>
    </location>
</feature>
<dbReference type="InterPro" id="IPR030392">
    <property type="entry name" value="S74_ICA"/>
</dbReference>
<dbReference type="InterPro" id="IPR025719">
    <property type="entry name" value="MYRF_C2"/>
</dbReference>
<keyword evidence="5 7" id="KW-0238">DNA-binding</keyword>
<keyword evidence="6 9" id="KW-0472">Membrane</keyword>
<dbReference type="Gene3D" id="1.10.10.10">
    <property type="entry name" value="Winged helix-like DNA-binding domain superfamily/Winged helix DNA-binding domain"/>
    <property type="match status" value="1"/>
</dbReference>
<dbReference type="Pfam" id="PF13888">
    <property type="entry name" value="MRF_C2"/>
    <property type="match status" value="1"/>
</dbReference>
<feature type="domain" description="Peptidase S74" evidence="11">
    <location>
        <begin position="855"/>
        <end position="954"/>
    </location>
</feature>
<feature type="compositionally biased region" description="Polar residues" evidence="8">
    <location>
        <begin position="461"/>
        <end position="477"/>
    </location>
</feature>
<feature type="compositionally biased region" description="Gly residues" evidence="8">
    <location>
        <begin position="1478"/>
        <end position="1488"/>
    </location>
</feature>
<dbReference type="PROSITE" id="PS51688">
    <property type="entry name" value="ICA"/>
    <property type="match status" value="1"/>
</dbReference>
<feature type="region of interest" description="Disordered" evidence="8">
    <location>
        <begin position="1040"/>
        <end position="1061"/>
    </location>
</feature>
<accession>A0ABD2I303</accession>
<dbReference type="PROSITE" id="PS51517">
    <property type="entry name" value="NDT80"/>
    <property type="match status" value="1"/>
</dbReference>
<dbReference type="InterPro" id="IPR024061">
    <property type="entry name" value="NDT80_DNA-bd_dom"/>
</dbReference>
<dbReference type="InterPro" id="IPR008967">
    <property type="entry name" value="p53-like_TF_DNA-bd_sf"/>
</dbReference>
<reference evidence="12 13" key="1">
    <citation type="submission" date="2024-10" db="EMBL/GenBank/DDBJ databases">
        <authorList>
            <person name="Kim D."/>
        </authorList>
    </citation>
    <scope>NUCLEOTIDE SEQUENCE [LARGE SCALE GENOMIC DNA]</scope>
    <source>
        <strain evidence="12">BH-2024</strain>
    </source>
</reference>
<dbReference type="InterPro" id="IPR036388">
    <property type="entry name" value="WH-like_DNA-bd_sf"/>
</dbReference>
<feature type="compositionally biased region" description="Polar residues" evidence="8">
    <location>
        <begin position="486"/>
        <end position="509"/>
    </location>
</feature>
<evidence type="ECO:0000256" key="2">
    <source>
        <dbReference type="ARBA" id="ARBA00008221"/>
    </source>
</evidence>
<feature type="domain" description="NDT80" evidence="10">
    <location>
        <begin position="523"/>
        <end position="805"/>
    </location>
</feature>
<dbReference type="Proteomes" id="UP001620626">
    <property type="component" value="Unassembled WGS sequence"/>
</dbReference>
<keyword evidence="13" id="KW-1185">Reference proteome</keyword>
<evidence type="ECO:0000313" key="13">
    <source>
        <dbReference type="Proteomes" id="UP001620626"/>
    </source>
</evidence>
<evidence type="ECO:0000256" key="7">
    <source>
        <dbReference type="PROSITE-ProRule" id="PRU00850"/>
    </source>
</evidence>
<feature type="transmembrane region" description="Helical" evidence="9">
    <location>
        <begin position="1106"/>
        <end position="1126"/>
    </location>
</feature>
<evidence type="ECO:0000256" key="6">
    <source>
        <dbReference type="ARBA" id="ARBA00023136"/>
    </source>
</evidence>
<comment type="subcellular location">
    <subcellularLocation>
        <location evidence="1">Membrane</location>
        <topology evidence="1">Single-pass membrane protein</topology>
    </subcellularLocation>
</comment>
<feature type="compositionally biased region" description="Low complexity" evidence="8">
    <location>
        <begin position="196"/>
        <end position="205"/>
    </location>
</feature>
<feature type="region of interest" description="Disordered" evidence="8">
    <location>
        <begin position="247"/>
        <end position="293"/>
    </location>
</feature>
<dbReference type="PANTHER" id="PTHR13029">
    <property type="match status" value="1"/>
</dbReference>
<evidence type="ECO:0000256" key="3">
    <source>
        <dbReference type="ARBA" id="ARBA00022692"/>
    </source>
</evidence>
<evidence type="ECO:0000313" key="12">
    <source>
        <dbReference type="EMBL" id="KAL3070523.1"/>
    </source>
</evidence>
<dbReference type="Pfam" id="PF13884">
    <property type="entry name" value="Peptidase_S74"/>
    <property type="match status" value="1"/>
</dbReference>